<dbReference type="Proteomes" id="UP000214646">
    <property type="component" value="Unassembled WGS sequence"/>
</dbReference>
<evidence type="ECO:0000256" key="1">
    <source>
        <dbReference type="SAM" id="SignalP"/>
    </source>
</evidence>
<dbReference type="AlphaFoldDB" id="A0A225DYD3"/>
<feature type="chain" id="PRO_5012488605" evidence="1">
    <location>
        <begin position="23"/>
        <end position="102"/>
    </location>
</feature>
<evidence type="ECO:0000313" key="3">
    <source>
        <dbReference type="Proteomes" id="UP000214646"/>
    </source>
</evidence>
<proteinExistence type="predicted"/>
<protein>
    <submittedName>
        <fullName evidence="2">Uncharacterized protein</fullName>
    </submittedName>
</protein>
<keyword evidence="1" id="KW-0732">Signal</keyword>
<reference evidence="3" key="1">
    <citation type="submission" date="2017-06" db="EMBL/GenBank/DDBJ databases">
        <title>Genome analysis of Fimbriiglobus ruber SP5, the first member of the order Planctomycetales with confirmed chitinolytic capability.</title>
        <authorList>
            <person name="Ravin N.V."/>
            <person name="Rakitin A.L."/>
            <person name="Ivanova A.A."/>
            <person name="Beletsky A.V."/>
            <person name="Kulichevskaya I.S."/>
            <person name="Mardanov A.V."/>
            <person name="Dedysh S.N."/>
        </authorList>
    </citation>
    <scope>NUCLEOTIDE SEQUENCE [LARGE SCALE GENOMIC DNA]</scope>
    <source>
        <strain evidence="3">SP5</strain>
    </source>
</reference>
<dbReference type="EMBL" id="NIDE01000001">
    <property type="protein sequence ID" value="OWK46332.1"/>
    <property type="molecule type" value="Genomic_DNA"/>
</dbReference>
<comment type="caution">
    <text evidence="2">The sequence shown here is derived from an EMBL/GenBank/DDBJ whole genome shotgun (WGS) entry which is preliminary data.</text>
</comment>
<organism evidence="2 3">
    <name type="scientific">Fimbriiglobus ruber</name>
    <dbReference type="NCBI Taxonomy" id="1908690"/>
    <lineage>
        <taxon>Bacteria</taxon>
        <taxon>Pseudomonadati</taxon>
        <taxon>Planctomycetota</taxon>
        <taxon>Planctomycetia</taxon>
        <taxon>Gemmatales</taxon>
        <taxon>Gemmataceae</taxon>
        <taxon>Fimbriiglobus</taxon>
    </lineage>
</organism>
<evidence type="ECO:0000313" key="2">
    <source>
        <dbReference type="EMBL" id="OWK46332.1"/>
    </source>
</evidence>
<accession>A0A225DYD3</accession>
<sequence length="102" mass="11201">MIMRKFLLAGLTAAFTVGLALAGEVAFVKYDAEKKALTVKEGDAEATYTVTDDTKAKRGEKDAKLENVLKYFGEKAKEGAKFEIIVDKDKKTLTEIKLPGKK</sequence>
<name>A0A225DYD3_9BACT</name>
<feature type="signal peptide" evidence="1">
    <location>
        <begin position="1"/>
        <end position="22"/>
    </location>
</feature>
<keyword evidence="3" id="KW-1185">Reference proteome</keyword>
<gene>
    <name evidence="2" type="ORF">FRUB_00031</name>
</gene>